<feature type="transmembrane region" description="Helical" evidence="1">
    <location>
        <begin position="47"/>
        <end position="69"/>
    </location>
</feature>
<keyword evidence="3" id="KW-1185">Reference proteome</keyword>
<evidence type="ECO:0000256" key="1">
    <source>
        <dbReference type="SAM" id="Phobius"/>
    </source>
</evidence>
<keyword evidence="1" id="KW-0812">Transmembrane</keyword>
<reference evidence="2 3" key="1">
    <citation type="submission" date="2024-04" db="EMBL/GenBank/DDBJ databases">
        <authorList>
            <person name="Waldvogel A.-M."/>
            <person name="Schoenle A."/>
        </authorList>
    </citation>
    <scope>NUCLEOTIDE SEQUENCE [LARGE SCALE GENOMIC DNA]</scope>
</reference>
<keyword evidence="1" id="KW-1133">Transmembrane helix</keyword>
<proteinExistence type="predicted"/>
<evidence type="ECO:0000313" key="3">
    <source>
        <dbReference type="Proteomes" id="UP001497482"/>
    </source>
</evidence>
<protein>
    <submittedName>
        <fullName evidence="2">Uncharacterized protein</fullName>
    </submittedName>
</protein>
<organism evidence="2 3">
    <name type="scientific">Knipowitschia caucasica</name>
    <name type="common">Caucasian dwarf goby</name>
    <name type="synonym">Pomatoschistus caucasicus</name>
    <dbReference type="NCBI Taxonomy" id="637954"/>
    <lineage>
        <taxon>Eukaryota</taxon>
        <taxon>Metazoa</taxon>
        <taxon>Chordata</taxon>
        <taxon>Craniata</taxon>
        <taxon>Vertebrata</taxon>
        <taxon>Euteleostomi</taxon>
        <taxon>Actinopterygii</taxon>
        <taxon>Neopterygii</taxon>
        <taxon>Teleostei</taxon>
        <taxon>Neoteleostei</taxon>
        <taxon>Acanthomorphata</taxon>
        <taxon>Gobiaria</taxon>
        <taxon>Gobiiformes</taxon>
        <taxon>Gobioidei</taxon>
        <taxon>Gobiidae</taxon>
        <taxon>Gobiinae</taxon>
        <taxon>Knipowitschia</taxon>
    </lineage>
</organism>
<gene>
    <name evidence="2" type="ORF">KC01_LOCUS40923</name>
</gene>
<dbReference type="Proteomes" id="UP001497482">
    <property type="component" value="Chromosome 9"/>
</dbReference>
<keyword evidence="1" id="KW-0472">Membrane</keyword>
<evidence type="ECO:0000313" key="2">
    <source>
        <dbReference type="EMBL" id="CAL1614899.1"/>
    </source>
</evidence>
<dbReference type="AlphaFoldDB" id="A0AAV2MP32"/>
<accession>A0AAV2MP32</accession>
<dbReference type="EMBL" id="OZ035831">
    <property type="protein sequence ID" value="CAL1614899.1"/>
    <property type="molecule type" value="Genomic_DNA"/>
</dbReference>
<name>A0AAV2MP32_KNICA</name>
<sequence>MDQSLANVSRVEDNPLLTWQPADTLQLRKDGALTPLTDPSESERSGIVPALVAAGLFITLLLALYTVLWKCMDSRIPEKKKSRSRCRAAQTDTV</sequence>